<name>A0A811KZC3_9BILA</name>
<feature type="compositionally biased region" description="Low complexity" evidence="1">
    <location>
        <begin position="135"/>
        <end position="154"/>
    </location>
</feature>
<keyword evidence="3" id="KW-1185">Reference proteome</keyword>
<proteinExistence type="predicted"/>
<dbReference type="Pfam" id="PF04870">
    <property type="entry name" value="Moulting_cycle"/>
    <property type="match status" value="1"/>
</dbReference>
<dbReference type="InterPro" id="IPR006954">
    <property type="entry name" value="Mlt-10-like"/>
</dbReference>
<accession>A0A811KZC3</accession>
<dbReference type="AlphaFoldDB" id="A0A811KZC3"/>
<dbReference type="EMBL" id="CAJFCW020000004">
    <property type="protein sequence ID" value="CAG9114159.1"/>
    <property type="molecule type" value="Genomic_DNA"/>
</dbReference>
<reference evidence="2" key="1">
    <citation type="submission" date="2020-09" db="EMBL/GenBank/DDBJ databases">
        <authorList>
            <person name="Kikuchi T."/>
        </authorList>
    </citation>
    <scope>NUCLEOTIDE SEQUENCE</scope>
    <source>
        <strain evidence="2">SH1</strain>
    </source>
</reference>
<evidence type="ECO:0000313" key="3">
    <source>
        <dbReference type="Proteomes" id="UP000614601"/>
    </source>
</evidence>
<feature type="compositionally biased region" description="Basic and acidic residues" evidence="1">
    <location>
        <begin position="653"/>
        <end position="669"/>
    </location>
</feature>
<evidence type="ECO:0000256" key="1">
    <source>
        <dbReference type="SAM" id="MobiDB-lite"/>
    </source>
</evidence>
<comment type="caution">
    <text evidence="2">The sequence shown here is derived from an EMBL/GenBank/DDBJ whole genome shotgun (WGS) entry which is preliminary data.</text>
</comment>
<dbReference type="Proteomes" id="UP000783686">
    <property type="component" value="Unassembled WGS sequence"/>
</dbReference>
<protein>
    <submittedName>
        <fullName evidence="2">Uncharacterized protein</fullName>
    </submittedName>
</protein>
<dbReference type="OrthoDB" id="5870064at2759"/>
<dbReference type="EMBL" id="CAJFDH010000004">
    <property type="protein sequence ID" value="CAD5220804.1"/>
    <property type="molecule type" value="Genomic_DNA"/>
</dbReference>
<dbReference type="Proteomes" id="UP000614601">
    <property type="component" value="Unassembled WGS sequence"/>
</dbReference>
<evidence type="ECO:0000313" key="2">
    <source>
        <dbReference type="EMBL" id="CAD5220804.1"/>
    </source>
</evidence>
<organism evidence="2 3">
    <name type="scientific">Bursaphelenchus okinawaensis</name>
    <dbReference type="NCBI Taxonomy" id="465554"/>
    <lineage>
        <taxon>Eukaryota</taxon>
        <taxon>Metazoa</taxon>
        <taxon>Ecdysozoa</taxon>
        <taxon>Nematoda</taxon>
        <taxon>Chromadorea</taxon>
        <taxon>Rhabditida</taxon>
        <taxon>Tylenchina</taxon>
        <taxon>Tylenchomorpha</taxon>
        <taxon>Aphelenchoidea</taxon>
        <taxon>Aphelenchoididae</taxon>
        <taxon>Bursaphelenchus</taxon>
    </lineage>
</organism>
<dbReference type="PANTHER" id="PTHR21523:SF38">
    <property type="entry name" value="MLT-TEN (MLT-10) RELATED"/>
    <property type="match status" value="1"/>
</dbReference>
<dbReference type="PANTHER" id="PTHR21523">
    <property type="match status" value="1"/>
</dbReference>
<sequence>MVSSYRQKPVFPRSPQYFDLDVNKFQQYEYHTAIRLMLKLKAKKLLTQVDETTSTLYQICSKDAKLLPELARCIVKVMDSRDQSYEVGYQNEDNPIVLFINSLRRDFVEKNEHWRVFRRKRSSAEKQSKPDQIQGSSSIPGNTTISNSTSSISSTSIPVSYIKDKEGNVMKATRYKTNNYYNVRTIEKKEDKTQIQKPDDVYEKRVMKKPAKIKSQMPETFLKLEKVKSYLKKAEYCRKFMNNLSRMASDYFQSLNHTTIFENRPPPVFSAFEQFVNLFENSQAFKRLSILSPRLFGLFPKEKNNGPEFLSPELLSFHDDGFFTIPSIIQNFAITQSEVYEWTDFLMKLTGAAQQIDDILTSNKDEIDFIENVAYPKIKSYEDTVAKYSNFKNSFSKFQQNQLQKHGYTFTTSTQSKFLYGETSGTVKDYEDSTQKEEKLEKKIRELAKMDKNSVLEAEKGAYFTMFTQDSNNVRVKRQESPDTEHHGPQVVLLEPWVFEHREGAVVLEGIILSPHAFAGDLMSPELLTMHLLSPSAFFSSVLSPLALFTRILSPSAFRSEILSPEFLSAYILNPETLLAEILSPKILDVRVASPRLLSLEILNPTILSPRVGSPESAGIRVLSPSILSPHIMSDGHLNIEILSPHLLSGHNEAGHDKEENHHFSPEHHHEHMDNIYEHFLPPHLQTMHNN</sequence>
<gene>
    <name evidence="2" type="ORF">BOKJ2_LOCUS9127</name>
</gene>
<feature type="region of interest" description="Disordered" evidence="1">
    <location>
        <begin position="119"/>
        <end position="154"/>
    </location>
</feature>
<feature type="region of interest" description="Disordered" evidence="1">
    <location>
        <begin position="650"/>
        <end position="669"/>
    </location>
</feature>